<organism evidence="2">
    <name type="scientific">Camponotus floridanus</name>
    <name type="common">Florida carpenter ant</name>
    <dbReference type="NCBI Taxonomy" id="104421"/>
    <lineage>
        <taxon>Eukaryota</taxon>
        <taxon>Metazoa</taxon>
        <taxon>Ecdysozoa</taxon>
        <taxon>Arthropoda</taxon>
        <taxon>Hexapoda</taxon>
        <taxon>Insecta</taxon>
        <taxon>Pterygota</taxon>
        <taxon>Neoptera</taxon>
        <taxon>Endopterygota</taxon>
        <taxon>Hymenoptera</taxon>
        <taxon>Apocrita</taxon>
        <taxon>Aculeata</taxon>
        <taxon>Formicoidea</taxon>
        <taxon>Formicidae</taxon>
        <taxon>Formicinae</taxon>
        <taxon>Camponotus</taxon>
    </lineage>
</organism>
<dbReference type="AlphaFoldDB" id="E2ABX2"/>
<evidence type="ECO:0000313" key="1">
    <source>
        <dbReference type="EMBL" id="EFN69067.1"/>
    </source>
</evidence>
<reference evidence="1 2" key="1">
    <citation type="journal article" date="2010" name="Science">
        <title>Genomic comparison of the ants Camponotus floridanus and Harpegnathos saltator.</title>
        <authorList>
            <person name="Bonasio R."/>
            <person name="Zhang G."/>
            <person name="Ye C."/>
            <person name="Mutti N.S."/>
            <person name="Fang X."/>
            <person name="Qin N."/>
            <person name="Donahue G."/>
            <person name="Yang P."/>
            <person name="Li Q."/>
            <person name="Li C."/>
            <person name="Zhang P."/>
            <person name="Huang Z."/>
            <person name="Berger S.L."/>
            <person name="Reinberg D."/>
            <person name="Wang J."/>
            <person name="Liebig J."/>
        </authorList>
    </citation>
    <scope>NUCLEOTIDE SEQUENCE [LARGE SCALE GENOMIC DNA]</scope>
    <source>
        <strain evidence="2">C129</strain>
    </source>
</reference>
<protein>
    <submittedName>
        <fullName evidence="1">Uncharacterized protein</fullName>
    </submittedName>
</protein>
<dbReference type="OMA" id="HPCSMLR"/>
<name>E2ABX2_CAMFO</name>
<dbReference type="InParanoid" id="E2ABX2"/>
<keyword evidence="2" id="KW-1185">Reference proteome</keyword>
<dbReference type="EMBL" id="GL438386">
    <property type="protein sequence ID" value="EFN69067.1"/>
    <property type="molecule type" value="Genomic_DNA"/>
</dbReference>
<accession>E2ABX2</accession>
<dbReference type="Proteomes" id="UP000000311">
    <property type="component" value="Unassembled WGS sequence"/>
</dbReference>
<sequence length="172" mass="20098">MAIDSNISKKRASLRTHICDLPRTSGSNLPKLPPNAKFYSRWKRNLQKLVLVSAQHPLTRLIFRSQAAVAFEKRRHSRSPNQWIIHPCSMLRHYVKGYFFIDFISTLPYMWFYPTRILPPGPDSNSVLLIVEFLPILKIIRIPTVRRNVQHINAVIHTFISRIHNNILKLPI</sequence>
<evidence type="ECO:0000313" key="2">
    <source>
        <dbReference type="Proteomes" id="UP000000311"/>
    </source>
</evidence>
<dbReference type="OrthoDB" id="2021138at2759"/>
<proteinExistence type="predicted"/>
<gene>
    <name evidence="1" type="ORF">EAG_02830</name>
</gene>